<comment type="subcellular location">
    <subcellularLocation>
        <location evidence="1">Cell inner membrane</location>
        <topology evidence="1">Single-pass membrane protein</topology>
    </subcellularLocation>
</comment>
<evidence type="ECO:0000256" key="6">
    <source>
        <dbReference type="ARBA" id="ARBA00022692"/>
    </source>
</evidence>
<accession>A0A1G8ZXY4</accession>
<keyword evidence="5" id="KW-0997">Cell inner membrane</keyword>
<feature type="transmembrane region" description="Helical" evidence="10">
    <location>
        <begin position="20"/>
        <end position="41"/>
    </location>
</feature>
<evidence type="ECO:0000256" key="10">
    <source>
        <dbReference type="SAM" id="Phobius"/>
    </source>
</evidence>
<keyword evidence="12" id="KW-1185">Reference proteome</keyword>
<dbReference type="OrthoDB" id="6624834at2"/>
<protein>
    <submittedName>
        <fullName evidence="11">General secretion pathway protein M</fullName>
    </submittedName>
</protein>
<evidence type="ECO:0000256" key="3">
    <source>
        <dbReference type="ARBA" id="ARBA00022448"/>
    </source>
</evidence>
<dbReference type="GO" id="GO:0005886">
    <property type="term" value="C:plasma membrane"/>
    <property type="evidence" value="ECO:0007669"/>
    <property type="project" value="UniProtKB-SubCell"/>
</dbReference>
<dbReference type="GO" id="GO:0015628">
    <property type="term" value="P:protein secretion by the type II secretion system"/>
    <property type="evidence" value="ECO:0007669"/>
    <property type="project" value="InterPro"/>
</dbReference>
<evidence type="ECO:0000313" key="11">
    <source>
        <dbReference type="EMBL" id="SDK19968.1"/>
    </source>
</evidence>
<evidence type="ECO:0000313" key="12">
    <source>
        <dbReference type="Proteomes" id="UP000199305"/>
    </source>
</evidence>
<evidence type="ECO:0000256" key="1">
    <source>
        <dbReference type="ARBA" id="ARBA00004377"/>
    </source>
</evidence>
<dbReference type="GO" id="GO:0015627">
    <property type="term" value="C:type II protein secretion system complex"/>
    <property type="evidence" value="ECO:0007669"/>
    <property type="project" value="InterPro"/>
</dbReference>
<evidence type="ECO:0000256" key="2">
    <source>
        <dbReference type="ARBA" id="ARBA00010637"/>
    </source>
</evidence>
<sequence length="163" mass="18638">MKDNLEQFQRWWQALPGNDQRALGALSLFLGGLFLVYGLFLPAKHFFDGARAEAEASRELVSWIESQRPVLERIDPVSGAGTRESEGTLLQRVTAAADRHGITIKRFEPEGQDRIRLWIERARYEDLQPWFNTLIEQRFIIQTVNLDALPEEGMVSARLTLEG</sequence>
<evidence type="ECO:0000256" key="9">
    <source>
        <dbReference type="ARBA" id="ARBA00023136"/>
    </source>
</evidence>
<reference evidence="12" key="1">
    <citation type="submission" date="2016-10" db="EMBL/GenBank/DDBJ databases">
        <authorList>
            <person name="Varghese N."/>
            <person name="Submissions S."/>
        </authorList>
    </citation>
    <scope>NUCLEOTIDE SEQUENCE [LARGE SCALE GENOMIC DNA]</scope>
    <source>
        <strain evidence="12">CGMCC 1.10658</strain>
    </source>
</reference>
<keyword evidence="6 10" id="KW-0812">Transmembrane</keyword>
<gene>
    <name evidence="11" type="ORF">SAMN05216212_1788</name>
</gene>
<proteinExistence type="inferred from homology"/>
<keyword evidence="8 10" id="KW-1133">Transmembrane helix</keyword>
<dbReference type="Gene3D" id="3.30.1360.100">
    <property type="entry name" value="General secretion pathway protein M, EpsM"/>
    <property type="match status" value="1"/>
</dbReference>
<dbReference type="InterPro" id="IPR007690">
    <property type="entry name" value="T2SS_GspM"/>
</dbReference>
<dbReference type="RefSeq" id="WP_091512174.1">
    <property type="nucleotide sequence ID" value="NZ_FNFH01000003.1"/>
</dbReference>
<dbReference type="InterPro" id="IPR023229">
    <property type="entry name" value="T2SS_M_periplasmic_sf"/>
</dbReference>
<evidence type="ECO:0000256" key="8">
    <source>
        <dbReference type="ARBA" id="ARBA00022989"/>
    </source>
</evidence>
<evidence type="ECO:0000256" key="7">
    <source>
        <dbReference type="ARBA" id="ARBA00022927"/>
    </source>
</evidence>
<name>A0A1G8ZXY4_9GAMM</name>
<keyword evidence="3" id="KW-0813">Transport</keyword>
<dbReference type="EMBL" id="FNFH01000003">
    <property type="protein sequence ID" value="SDK19968.1"/>
    <property type="molecule type" value="Genomic_DNA"/>
</dbReference>
<evidence type="ECO:0000256" key="4">
    <source>
        <dbReference type="ARBA" id="ARBA00022475"/>
    </source>
</evidence>
<dbReference type="Pfam" id="PF04612">
    <property type="entry name" value="T2SSM"/>
    <property type="match status" value="1"/>
</dbReference>
<keyword evidence="7" id="KW-0653">Protein transport</keyword>
<keyword evidence="4" id="KW-1003">Cell membrane</keyword>
<dbReference type="AlphaFoldDB" id="A0A1G8ZXY4"/>
<evidence type="ECO:0000256" key="5">
    <source>
        <dbReference type="ARBA" id="ARBA00022519"/>
    </source>
</evidence>
<comment type="similarity">
    <text evidence="2">Belongs to the GSP M family.</text>
</comment>
<keyword evidence="9 10" id="KW-0472">Membrane</keyword>
<dbReference type="SUPFAM" id="SSF103054">
    <property type="entry name" value="General secretion pathway protein M, EpsM"/>
    <property type="match status" value="1"/>
</dbReference>
<organism evidence="11 12">
    <name type="scientific">Microbulbifer yueqingensis</name>
    <dbReference type="NCBI Taxonomy" id="658219"/>
    <lineage>
        <taxon>Bacteria</taxon>
        <taxon>Pseudomonadati</taxon>
        <taxon>Pseudomonadota</taxon>
        <taxon>Gammaproteobacteria</taxon>
        <taxon>Cellvibrionales</taxon>
        <taxon>Microbulbiferaceae</taxon>
        <taxon>Microbulbifer</taxon>
    </lineage>
</organism>
<dbReference type="Proteomes" id="UP000199305">
    <property type="component" value="Unassembled WGS sequence"/>
</dbReference>
<dbReference type="STRING" id="658219.SAMN05216212_1788"/>